<keyword evidence="1" id="KW-0472">Membrane</keyword>
<keyword evidence="1" id="KW-0812">Transmembrane</keyword>
<name>A0A1Q3CJK1_CEPFO</name>
<protein>
    <submittedName>
        <fullName evidence="3">Zf-RVT domain-containing protein</fullName>
    </submittedName>
</protein>
<feature type="transmembrane region" description="Helical" evidence="1">
    <location>
        <begin position="264"/>
        <end position="283"/>
    </location>
</feature>
<keyword evidence="4" id="KW-1185">Reference proteome</keyword>
<organism evidence="3 4">
    <name type="scientific">Cephalotus follicularis</name>
    <name type="common">Albany pitcher plant</name>
    <dbReference type="NCBI Taxonomy" id="3775"/>
    <lineage>
        <taxon>Eukaryota</taxon>
        <taxon>Viridiplantae</taxon>
        <taxon>Streptophyta</taxon>
        <taxon>Embryophyta</taxon>
        <taxon>Tracheophyta</taxon>
        <taxon>Spermatophyta</taxon>
        <taxon>Magnoliopsida</taxon>
        <taxon>eudicotyledons</taxon>
        <taxon>Gunneridae</taxon>
        <taxon>Pentapetalae</taxon>
        <taxon>rosids</taxon>
        <taxon>fabids</taxon>
        <taxon>Oxalidales</taxon>
        <taxon>Cephalotaceae</taxon>
        <taxon>Cephalotus</taxon>
    </lineage>
</organism>
<dbReference type="EMBL" id="BDDD01002169">
    <property type="protein sequence ID" value="GAV80397.1"/>
    <property type="molecule type" value="Genomic_DNA"/>
</dbReference>
<evidence type="ECO:0000256" key="1">
    <source>
        <dbReference type="SAM" id="Phobius"/>
    </source>
</evidence>
<reference evidence="4" key="1">
    <citation type="submission" date="2016-04" db="EMBL/GenBank/DDBJ databases">
        <title>Cephalotus genome sequencing.</title>
        <authorList>
            <person name="Fukushima K."/>
            <person name="Hasebe M."/>
            <person name="Fang X."/>
        </authorList>
    </citation>
    <scope>NUCLEOTIDE SEQUENCE [LARGE SCALE GENOMIC DNA]</scope>
    <source>
        <strain evidence="4">cv. St1</strain>
    </source>
</reference>
<dbReference type="InParanoid" id="A0A1Q3CJK1"/>
<proteinExistence type="predicted"/>
<dbReference type="PANTHER" id="PTHR33116:SF84">
    <property type="entry name" value="RNA-DIRECTED DNA POLYMERASE"/>
    <property type="match status" value="1"/>
</dbReference>
<dbReference type="Proteomes" id="UP000187406">
    <property type="component" value="Unassembled WGS sequence"/>
</dbReference>
<sequence>MRDYLWAGSMTRKRSKVSLAQVCKPKIEGRLGMRRALECNKAAIMRLIWDILVNKQSLWVNWCKAEVLKGQSFWQMEHKQTLSVTWKYLLKLRPAVSANLVYTIGINSTWSIWYDPWYQGISLCERVGNSAIYDSSLPPNASLSEILLDTNWNWPSHVWQLREISSACTNIPITQRDSIGWRSAVGIFTHKSAWESLRLSAPTVPWAKVVWFKGAIPKHSFCLWITFRKAHLTLDKLQGFGVVQQSLCPFGCGQQQRLDHVDDLVSILVLMITYLHLTSLLNVQVIRKLHKRQKTAARKRHRSLLQKTSTS</sequence>
<dbReference type="Pfam" id="PF13966">
    <property type="entry name" value="zf-RVT"/>
    <property type="match status" value="1"/>
</dbReference>
<evidence type="ECO:0000259" key="2">
    <source>
        <dbReference type="Pfam" id="PF13966"/>
    </source>
</evidence>
<gene>
    <name evidence="3" type="ORF">CFOL_v3_23858</name>
</gene>
<comment type="caution">
    <text evidence="3">The sequence shown here is derived from an EMBL/GenBank/DDBJ whole genome shotgun (WGS) entry which is preliminary data.</text>
</comment>
<keyword evidence="1" id="KW-1133">Transmembrane helix</keyword>
<feature type="domain" description="Reverse transcriptase zinc-binding" evidence="2">
    <location>
        <begin position="188"/>
        <end position="260"/>
    </location>
</feature>
<dbReference type="AlphaFoldDB" id="A0A1Q3CJK1"/>
<dbReference type="InterPro" id="IPR026960">
    <property type="entry name" value="RVT-Znf"/>
</dbReference>
<evidence type="ECO:0000313" key="4">
    <source>
        <dbReference type="Proteomes" id="UP000187406"/>
    </source>
</evidence>
<evidence type="ECO:0000313" key="3">
    <source>
        <dbReference type="EMBL" id="GAV80397.1"/>
    </source>
</evidence>
<dbReference type="PANTHER" id="PTHR33116">
    <property type="entry name" value="REVERSE TRANSCRIPTASE ZINC-BINDING DOMAIN-CONTAINING PROTEIN-RELATED-RELATED"/>
    <property type="match status" value="1"/>
</dbReference>
<accession>A0A1Q3CJK1</accession>